<evidence type="ECO:0000256" key="7">
    <source>
        <dbReference type="HAMAP-Rule" id="MF_01416"/>
    </source>
</evidence>
<dbReference type="Proteomes" id="UP000176547">
    <property type="component" value="Unassembled WGS sequence"/>
</dbReference>
<organism evidence="8 9">
    <name type="scientific">Candidatus Doudnabacteria bacterium RIFCSPHIGHO2_01_52_17</name>
    <dbReference type="NCBI Taxonomy" id="1817820"/>
    <lineage>
        <taxon>Bacteria</taxon>
        <taxon>Candidatus Doudnaibacteriota</taxon>
    </lineage>
</organism>
<evidence type="ECO:0000256" key="5">
    <source>
        <dbReference type="ARBA" id="ARBA00023136"/>
    </source>
</evidence>
<name>A0A1F5NFI2_9BACT</name>
<keyword evidence="6 7" id="KW-0066">ATP synthesis</keyword>
<dbReference type="HAMAP" id="MF_01416">
    <property type="entry name" value="ATP_synth_delta_bact"/>
    <property type="match status" value="1"/>
</dbReference>
<comment type="subcellular location">
    <subcellularLocation>
        <location evidence="7">Cell membrane</location>
        <topology evidence="7">Peripheral membrane protein</topology>
    </subcellularLocation>
    <subcellularLocation>
        <location evidence="1">Membrane</location>
    </subcellularLocation>
</comment>
<dbReference type="NCBIfam" id="TIGR01145">
    <property type="entry name" value="ATP_synt_delta"/>
    <property type="match status" value="1"/>
</dbReference>
<dbReference type="EMBL" id="MFEG01000007">
    <property type="protein sequence ID" value="OGE76441.1"/>
    <property type="molecule type" value="Genomic_DNA"/>
</dbReference>
<comment type="similarity">
    <text evidence="7">Belongs to the ATPase delta chain family.</text>
</comment>
<keyword evidence="5 7" id="KW-0472">Membrane</keyword>
<evidence type="ECO:0000313" key="8">
    <source>
        <dbReference type="EMBL" id="OGE76441.1"/>
    </source>
</evidence>
<evidence type="ECO:0000256" key="1">
    <source>
        <dbReference type="ARBA" id="ARBA00004370"/>
    </source>
</evidence>
<protein>
    <recommendedName>
        <fullName evidence="7">ATP synthase subunit delta</fullName>
    </recommendedName>
    <alternativeName>
        <fullName evidence="7">ATP synthase F(1) sector subunit delta</fullName>
    </alternativeName>
    <alternativeName>
        <fullName evidence="7">F-type ATPase subunit delta</fullName>
        <shortName evidence="7">F-ATPase subunit delta</shortName>
    </alternativeName>
</protein>
<evidence type="ECO:0000256" key="4">
    <source>
        <dbReference type="ARBA" id="ARBA00023065"/>
    </source>
</evidence>
<proteinExistence type="inferred from homology"/>
<keyword evidence="7" id="KW-0139">CF(1)</keyword>
<evidence type="ECO:0000313" key="9">
    <source>
        <dbReference type="Proteomes" id="UP000176547"/>
    </source>
</evidence>
<keyword evidence="3 7" id="KW-0375">Hydrogen ion transport</keyword>
<dbReference type="GO" id="GO:0005886">
    <property type="term" value="C:plasma membrane"/>
    <property type="evidence" value="ECO:0007669"/>
    <property type="project" value="UniProtKB-SubCell"/>
</dbReference>
<comment type="function">
    <text evidence="7">F(1)F(0) ATP synthase produces ATP from ADP in the presence of a proton or sodium gradient. F-type ATPases consist of two structural domains, F(1) containing the extramembraneous catalytic core and F(0) containing the membrane proton channel, linked together by a central stalk and a peripheral stalk. During catalysis, ATP synthesis in the catalytic domain of F(1) is coupled via a rotary mechanism of the central stalk subunits to proton translocation.</text>
</comment>
<dbReference type="InterPro" id="IPR000711">
    <property type="entry name" value="ATPase_OSCP/dsu"/>
</dbReference>
<keyword evidence="7" id="KW-1003">Cell membrane</keyword>
<keyword evidence="4 7" id="KW-0406">Ion transport</keyword>
<evidence type="ECO:0000256" key="2">
    <source>
        <dbReference type="ARBA" id="ARBA00022448"/>
    </source>
</evidence>
<dbReference type="AlphaFoldDB" id="A0A1F5NFI2"/>
<comment type="function">
    <text evidence="7">This protein is part of the stalk that links CF(0) to CF(1). It either transmits conformational changes from CF(0) to CF(1) or is implicated in proton conduction.</text>
</comment>
<gene>
    <name evidence="7" type="primary">atpH</name>
    <name evidence="8" type="ORF">A3K06_01440</name>
</gene>
<accession>A0A1F5NFI2</accession>
<dbReference type="PANTHER" id="PTHR11910">
    <property type="entry name" value="ATP SYNTHASE DELTA CHAIN"/>
    <property type="match status" value="1"/>
</dbReference>
<dbReference type="GO" id="GO:0045259">
    <property type="term" value="C:proton-transporting ATP synthase complex"/>
    <property type="evidence" value="ECO:0007669"/>
    <property type="project" value="UniProtKB-KW"/>
</dbReference>
<dbReference type="GO" id="GO:0046933">
    <property type="term" value="F:proton-transporting ATP synthase activity, rotational mechanism"/>
    <property type="evidence" value="ECO:0007669"/>
    <property type="project" value="UniProtKB-UniRule"/>
</dbReference>
<evidence type="ECO:0000256" key="3">
    <source>
        <dbReference type="ARBA" id="ARBA00022781"/>
    </source>
</evidence>
<sequence>MSLQPHPYPLRYRRGIKGEVRNTKVRYTPRQYAAALHQAISQTSPAVQEKVLDNFVAVLKENGDIGNLDAIESEFSAYEKEARGIVTAQVTTAKSLGAEQEKKIVAELNEYISGQVELKKKVDEGLIGGVVVKIGDELLDASLRRNLQDLKKKLIS</sequence>
<evidence type="ECO:0000256" key="6">
    <source>
        <dbReference type="ARBA" id="ARBA00023310"/>
    </source>
</evidence>
<dbReference type="Pfam" id="PF00213">
    <property type="entry name" value="OSCP"/>
    <property type="match status" value="1"/>
</dbReference>
<reference evidence="8 9" key="1">
    <citation type="journal article" date="2016" name="Nat. Commun.">
        <title>Thousands of microbial genomes shed light on interconnected biogeochemical processes in an aquifer system.</title>
        <authorList>
            <person name="Anantharaman K."/>
            <person name="Brown C.T."/>
            <person name="Hug L.A."/>
            <person name="Sharon I."/>
            <person name="Castelle C.J."/>
            <person name="Probst A.J."/>
            <person name="Thomas B.C."/>
            <person name="Singh A."/>
            <person name="Wilkins M.J."/>
            <person name="Karaoz U."/>
            <person name="Brodie E.L."/>
            <person name="Williams K.H."/>
            <person name="Hubbard S.S."/>
            <person name="Banfield J.F."/>
        </authorList>
    </citation>
    <scope>NUCLEOTIDE SEQUENCE [LARGE SCALE GENOMIC DNA]</scope>
</reference>
<comment type="caution">
    <text evidence="8">The sequence shown here is derived from an EMBL/GenBank/DDBJ whole genome shotgun (WGS) entry which is preliminary data.</text>
</comment>
<keyword evidence="2 7" id="KW-0813">Transport</keyword>